<dbReference type="Proteomes" id="UP000001933">
    <property type="component" value="Chromosome"/>
</dbReference>
<accession>Q2LTB0</accession>
<dbReference type="AlphaFoldDB" id="Q2LTB0"/>
<dbReference type="HOGENOM" id="CLU_1991542_0_0_7"/>
<reference evidence="1 2" key="1">
    <citation type="journal article" date="2007" name="Proc. Natl. Acad. Sci. U.S.A.">
        <title>The genome of Syntrophus aciditrophicus: life at the thermodynamic limit of microbial growth.</title>
        <authorList>
            <person name="McInerney M.J."/>
            <person name="Rohlin L."/>
            <person name="Mouttaki H."/>
            <person name="Kim U."/>
            <person name="Krupp R.S."/>
            <person name="Rios-Hernandez L."/>
            <person name="Sieber J."/>
            <person name="Struchtemeyer C.G."/>
            <person name="Bhattacharyya A."/>
            <person name="Campbell J.W."/>
            <person name="Gunsalus R.P."/>
        </authorList>
    </citation>
    <scope>NUCLEOTIDE SEQUENCE [LARGE SCALE GENOMIC DNA]</scope>
    <source>
        <strain evidence="1 2">SB</strain>
    </source>
</reference>
<proteinExistence type="predicted"/>
<dbReference type="InParanoid" id="Q2LTB0"/>
<sequence>MSEYDIPSLYLRSRYFFHNQLKHLPIIACTECPGGPVQAALEDRTAKRQATVLPHPRKNGLGRNRISKLPVILSEAAGATGLQTIHVSLEIRRLNEAANSLPVNIILRTEYLKFRDYLIRLKQTV</sequence>
<name>Q2LTB0_SYNAS</name>
<keyword evidence="2" id="KW-1185">Reference proteome</keyword>
<dbReference type="KEGG" id="sat:SYN_02168"/>
<protein>
    <submittedName>
        <fullName evidence="1">Hypothetical cytosolic protein</fullName>
    </submittedName>
</protein>
<gene>
    <name evidence="1" type="ORF">SYN_02168</name>
</gene>
<evidence type="ECO:0000313" key="2">
    <source>
        <dbReference type="Proteomes" id="UP000001933"/>
    </source>
</evidence>
<evidence type="ECO:0000313" key="1">
    <source>
        <dbReference type="EMBL" id="ABC77320.1"/>
    </source>
</evidence>
<dbReference type="EMBL" id="CP000252">
    <property type="protein sequence ID" value="ABC77320.1"/>
    <property type="molecule type" value="Genomic_DNA"/>
</dbReference>
<organism evidence="1 2">
    <name type="scientific">Syntrophus aciditrophicus (strain SB)</name>
    <dbReference type="NCBI Taxonomy" id="56780"/>
    <lineage>
        <taxon>Bacteria</taxon>
        <taxon>Pseudomonadati</taxon>
        <taxon>Thermodesulfobacteriota</taxon>
        <taxon>Syntrophia</taxon>
        <taxon>Syntrophales</taxon>
        <taxon>Syntrophaceae</taxon>
        <taxon>Syntrophus</taxon>
    </lineage>
</organism>
<dbReference type="RefSeq" id="WP_011417342.1">
    <property type="nucleotide sequence ID" value="NC_007759.1"/>
</dbReference>